<protein>
    <submittedName>
        <fullName evidence="1">Uncharacterized protein</fullName>
    </submittedName>
</protein>
<organism evidence="1 2">
    <name type="scientific">Dendrolimus kikuchii</name>
    <dbReference type="NCBI Taxonomy" id="765133"/>
    <lineage>
        <taxon>Eukaryota</taxon>
        <taxon>Metazoa</taxon>
        <taxon>Ecdysozoa</taxon>
        <taxon>Arthropoda</taxon>
        <taxon>Hexapoda</taxon>
        <taxon>Insecta</taxon>
        <taxon>Pterygota</taxon>
        <taxon>Neoptera</taxon>
        <taxon>Endopterygota</taxon>
        <taxon>Lepidoptera</taxon>
        <taxon>Glossata</taxon>
        <taxon>Ditrysia</taxon>
        <taxon>Bombycoidea</taxon>
        <taxon>Lasiocampidae</taxon>
        <taxon>Dendrolimus</taxon>
    </lineage>
</organism>
<sequence length="194" mass="21755">MSKTPTRSVVSAPNFVPKEISTPNKDQPGLSKTIFSHVSNLHGLLKDWVKIKDKGVKFCRGISSVKLHECSPEYYPQQLEPLTKGLIEALNGLNDIVEGVNLLNNQLKALAKLQPSDQPVIFTWSALHISEGVTKLYKSLVQEFHLKELVVENIAHCRDEKLIEVYISSWEFDAYLNWNSTAYLFAECGLASIA</sequence>
<dbReference type="EMBL" id="CM034399">
    <property type="protein sequence ID" value="KAJ0176609.1"/>
    <property type="molecule type" value="Genomic_DNA"/>
</dbReference>
<name>A0ACC1CY00_9NEOP</name>
<dbReference type="Proteomes" id="UP000824533">
    <property type="component" value="Linkage Group LG13"/>
</dbReference>
<reference evidence="1 2" key="1">
    <citation type="journal article" date="2021" name="Front. Genet.">
        <title>Chromosome-Level Genome Assembly Reveals Significant Gene Expansion in the Toll and IMD Signaling Pathways of Dendrolimus kikuchii.</title>
        <authorList>
            <person name="Zhou J."/>
            <person name="Wu P."/>
            <person name="Xiong Z."/>
            <person name="Liu N."/>
            <person name="Zhao N."/>
            <person name="Ji M."/>
            <person name="Qiu Y."/>
            <person name="Yang B."/>
        </authorList>
    </citation>
    <scope>NUCLEOTIDE SEQUENCE [LARGE SCALE GENOMIC DNA]</scope>
    <source>
        <strain evidence="1">Ann1</strain>
    </source>
</reference>
<accession>A0ACC1CY00</accession>
<gene>
    <name evidence="1" type="ORF">K1T71_007788</name>
</gene>
<evidence type="ECO:0000313" key="2">
    <source>
        <dbReference type="Proteomes" id="UP000824533"/>
    </source>
</evidence>
<keyword evidence="2" id="KW-1185">Reference proteome</keyword>
<evidence type="ECO:0000313" key="1">
    <source>
        <dbReference type="EMBL" id="KAJ0176609.1"/>
    </source>
</evidence>
<comment type="caution">
    <text evidence="1">The sequence shown here is derived from an EMBL/GenBank/DDBJ whole genome shotgun (WGS) entry which is preliminary data.</text>
</comment>
<proteinExistence type="predicted"/>